<comment type="caution">
    <text evidence="2">The sequence shown here is derived from an EMBL/GenBank/DDBJ whole genome shotgun (WGS) entry which is preliminary data.</text>
</comment>
<dbReference type="AlphaFoldDB" id="A0A5B6TSY6"/>
<keyword evidence="1" id="KW-1133">Transmembrane helix</keyword>
<dbReference type="EMBL" id="VKKY01000001">
    <property type="protein sequence ID" value="KAA3439608.1"/>
    <property type="molecule type" value="Genomic_DNA"/>
</dbReference>
<accession>A0A5B6TSY6</accession>
<protein>
    <submittedName>
        <fullName evidence="2">Uncharacterized protein</fullName>
    </submittedName>
</protein>
<evidence type="ECO:0000313" key="3">
    <source>
        <dbReference type="Proteomes" id="UP000324133"/>
    </source>
</evidence>
<feature type="transmembrane region" description="Helical" evidence="1">
    <location>
        <begin position="37"/>
        <end position="55"/>
    </location>
</feature>
<gene>
    <name evidence="2" type="ORF">FOA19_02700</name>
</gene>
<keyword evidence="1" id="KW-0812">Transmembrane</keyword>
<proteinExistence type="predicted"/>
<evidence type="ECO:0000313" key="2">
    <source>
        <dbReference type="EMBL" id="KAA3439608.1"/>
    </source>
</evidence>
<sequence>MIEVAVLFIYGIIGATIGLLGAFFIRKIIISFLGKSMVSVGIGYCLVLIGVILFMNMGHPKVENLISLLKTQQKATVQAKV</sequence>
<dbReference type="Proteomes" id="UP000324133">
    <property type="component" value="Unassembled WGS sequence"/>
</dbReference>
<keyword evidence="1" id="KW-0472">Membrane</keyword>
<name>A0A5B6TSY6_9BACT</name>
<feature type="transmembrane region" description="Helical" evidence="1">
    <location>
        <begin position="6"/>
        <end position="25"/>
    </location>
</feature>
<organism evidence="2 3">
    <name type="scientific">Rufibacter hautae</name>
    <dbReference type="NCBI Taxonomy" id="2595005"/>
    <lineage>
        <taxon>Bacteria</taxon>
        <taxon>Pseudomonadati</taxon>
        <taxon>Bacteroidota</taxon>
        <taxon>Cytophagia</taxon>
        <taxon>Cytophagales</taxon>
        <taxon>Hymenobacteraceae</taxon>
        <taxon>Rufibacter</taxon>
    </lineage>
</organism>
<evidence type="ECO:0000256" key="1">
    <source>
        <dbReference type="SAM" id="Phobius"/>
    </source>
</evidence>
<keyword evidence="3" id="KW-1185">Reference proteome</keyword>
<dbReference type="RefSeq" id="WP_149089251.1">
    <property type="nucleotide sequence ID" value="NZ_VKKY01000001.1"/>
</dbReference>
<reference evidence="2 3" key="1">
    <citation type="submission" date="2019-07" db="EMBL/GenBank/DDBJ databases">
        <title>Rufibacter sp. nov., isolated from lake sediment.</title>
        <authorList>
            <person name="Qu J.-H."/>
        </authorList>
    </citation>
    <scope>NUCLEOTIDE SEQUENCE [LARGE SCALE GENOMIC DNA]</scope>
    <source>
        <strain evidence="2 3">NBS58-1</strain>
    </source>
</reference>